<evidence type="ECO:0000313" key="2">
    <source>
        <dbReference type="Proteomes" id="UP000027931"/>
    </source>
</evidence>
<dbReference type="Proteomes" id="UP000027931">
    <property type="component" value="Unassembled WGS sequence"/>
</dbReference>
<comment type="caution">
    <text evidence="1">The sequence shown here is derived from an EMBL/GenBank/DDBJ whole genome shotgun (WGS) entry which is preliminary data.</text>
</comment>
<evidence type="ECO:0000313" key="1">
    <source>
        <dbReference type="EMBL" id="KEO82691.1"/>
    </source>
</evidence>
<name>A0A074LKN1_9BACL</name>
<protein>
    <recommendedName>
        <fullName evidence="3">Fimbrial assembly protein</fullName>
    </recommendedName>
</protein>
<dbReference type="AlphaFoldDB" id="A0A074LKN1"/>
<evidence type="ECO:0008006" key="3">
    <source>
        <dbReference type="Google" id="ProtNLM"/>
    </source>
</evidence>
<sequence>MEINLLPKESPTKKYRMLAWLAAAVLLLGGVGSTLVGYIHLVTTESNLQAQLNRVKADNTALAAERTVDSRTQKYNQVRGAVDKLIAEQNDYGQMLDDLSAKLSEHMQVEQLTVDTGKQSLDLKLRTDDASKIEEYAALLRHEVWVSDLTILNIQEETSEPALKSFTAQLTVALKPKTAQQS</sequence>
<keyword evidence="2" id="KW-1185">Reference proteome</keyword>
<accession>A0A074LKN1</accession>
<proteinExistence type="predicted"/>
<dbReference type="EMBL" id="JMIR01000019">
    <property type="protein sequence ID" value="KEO82691.1"/>
    <property type="molecule type" value="Genomic_DNA"/>
</dbReference>
<organism evidence="1 2">
    <name type="scientific">Tumebacillus flagellatus</name>
    <dbReference type="NCBI Taxonomy" id="1157490"/>
    <lineage>
        <taxon>Bacteria</taxon>
        <taxon>Bacillati</taxon>
        <taxon>Bacillota</taxon>
        <taxon>Bacilli</taxon>
        <taxon>Bacillales</taxon>
        <taxon>Alicyclobacillaceae</taxon>
        <taxon>Tumebacillus</taxon>
    </lineage>
</organism>
<reference evidence="1 2" key="1">
    <citation type="journal article" date="2013" name="Int. J. Syst. Evol. Microbiol.">
        <title>Tumebacillus flagellatus sp. nov., an alpha-amylase/pullulanase-producing bacterium isolated from cassava wastewater.</title>
        <authorList>
            <person name="Wang Q."/>
            <person name="Xie N."/>
            <person name="Qin Y."/>
            <person name="Shen N."/>
            <person name="Zhu J."/>
            <person name="Mi H."/>
            <person name="Huang R."/>
        </authorList>
    </citation>
    <scope>NUCLEOTIDE SEQUENCE [LARGE SCALE GENOMIC DNA]</scope>
    <source>
        <strain evidence="1 2">GST4</strain>
    </source>
</reference>
<dbReference type="RefSeq" id="WP_038089653.1">
    <property type="nucleotide sequence ID" value="NZ_JMIR01000019.1"/>
</dbReference>
<gene>
    <name evidence="1" type="ORF">EL26_14085</name>
</gene>
<dbReference type="STRING" id="1157490.EL26_14085"/>
<dbReference type="OrthoDB" id="9842548at2"/>